<feature type="transmembrane region" description="Helical" evidence="5">
    <location>
        <begin position="489"/>
        <end position="506"/>
    </location>
</feature>
<evidence type="ECO:0000256" key="3">
    <source>
        <dbReference type="ARBA" id="ARBA00022989"/>
    </source>
</evidence>
<dbReference type="Pfam" id="PF07690">
    <property type="entry name" value="MFS_1"/>
    <property type="match status" value="1"/>
</dbReference>
<dbReference type="RefSeq" id="XP_018187299.1">
    <property type="nucleotide sequence ID" value="XM_018332859.1"/>
</dbReference>
<keyword evidence="8" id="KW-1185">Reference proteome</keyword>
<dbReference type="OrthoDB" id="1405469at2759"/>
<dbReference type="GO" id="GO:0005886">
    <property type="term" value="C:plasma membrane"/>
    <property type="evidence" value="ECO:0007669"/>
    <property type="project" value="TreeGrafter"/>
</dbReference>
<evidence type="ECO:0000259" key="6">
    <source>
        <dbReference type="PROSITE" id="PS50850"/>
    </source>
</evidence>
<organism evidence="7 8">
    <name type="scientific">Xylona heveae (strain CBS 132557 / TC161)</name>
    <dbReference type="NCBI Taxonomy" id="1328760"/>
    <lineage>
        <taxon>Eukaryota</taxon>
        <taxon>Fungi</taxon>
        <taxon>Dikarya</taxon>
        <taxon>Ascomycota</taxon>
        <taxon>Pezizomycotina</taxon>
        <taxon>Xylonomycetes</taxon>
        <taxon>Xylonales</taxon>
        <taxon>Xylonaceae</taxon>
        <taxon>Xylona</taxon>
    </lineage>
</organism>
<dbReference type="InterPro" id="IPR020846">
    <property type="entry name" value="MFS_dom"/>
</dbReference>
<dbReference type="AlphaFoldDB" id="A0A165G4Z3"/>
<dbReference type="PROSITE" id="PS50850">
    <property type="entry name" value="MFS"/>
    <property type="match status" value="1"/>
</dbReference>
<protein>
    <submittedName>
        <fullName evidence="7">MFS general substrate transporter</fullName>
    </submittedName>
</protein>
<keyword evidence="3 5" id="KW-1133">Transmembrane helix</keyword>
<dbReference type="FunCoup" id="A0A165G4Z3">
    <property type="interactions" value="60"/>
</dbReference>
<dbReference type="InterPro" id="IPR036259">
    <property type="entry name" value="MFS_trans_sf"/>
</dbReference>
<feature type="transmembrane region" description="Helical" evidence="5">
    <location>
        <begin position="85"/>
        <end position="104"/>
    </location>
</feature>
<feature type="transmembrane region" description="Helical" evidence="5">
    <location>
        <begin position="176"/>
        <end position="197"/>
    </location>
</feature>
<dbReference type="Gene3D" id="1.20.1250.20">
    <property type="entry name" value="MFS general substrate transporter like domains"/>
    <property type="match status" value="1"/>
</dbReference>
<sequence>MGAVPVEDGPIYPKGLQLICITASLIMCVFLLGLDATIITTAIPKISDDFGSVADIGWYGSAFRLASCMSQLIQGRLFDHFSVKWAFLVHLIFFEAGALLSGAAPSSAAFIAGRAVSGFGFSGISQGCMVIIALTRPLAQRPIYVGGIGASEFFATAVAPVIGGAITSSLSWRWCFYINVILAVAPAAVILLVLRLPEGGRSNESNANRLQKIKELDFLGMTLFAAAIVCLLLPLQWGGDKYRWSNERVIVLLTLSPVFFLTFILIQIKRKDHAMLPLRIVRQRSIFFGALYSLALQAVNGVSSYYLPMWFQVVKGASPVQSGIMILPNVVAVLLSSILSGFVISYFGNYVVIMIPASVTVLAGAIMMVFFDEQTRSSFWIPTLALLGFGVGAAISGPFIAVQTVLSQADTSIGLALMTFSQEFGVALSLGVAQCLFLSQLRRSAARLTPNVNPEAIINAGATSLEKSGLAKYASVIAKEYDEALKSTFYLAVSVAACVLLTSIFIERRSIKSSAAG</sequence>
<dbReference type="PANTHER" id="PTHR23501:SF198">
    <property type="entry name" value="AZOLE RESISTANCE PROTEIN 1-RELATED"/>
    <property type="match status" value="1"/>
</dbReference>
<reference evidence="7 8" key="1">
    <citation type="journal article" date="2016" name="Fungal Biol.">
        <title>The genome of Xylona heveae provides a window into fungal endophytism.</title>
        <authorList>
            <person name="Gazis R."/>
            <person name="Kuo A."/>
            <person name="Riley R."/>
            <person name="LaButti K."/>
            <person name="Lipzen A."/>
            <person name="Lin J."/>
            <person name="Amirebrahimi M."/>
            <person name="Hesse C.N."/>
            <person name="Spatafora J.W."/>
            <person name="Henrissat B."/>
            <person name="Hainaut M."/>
            <person name="Grigoriev I.V."/>
            <person name="Hibbett D.S."/>
        </authorList>
    </citation>
    <scope>NUCLEOTIDE SEQUENCE [LARGE SCALE GENOMIC DNA]</scope>
    <source>
        <strain evidence="7 8">TC161</strain>
    </source>
</reference>
<dbReference type="GO" id="GO:0022857">
    <property type="term" value="F:transmembrane transporter activity"/>
    <property type="evidence" value="ECO:0007669"/>
    <property type="project" value="InterPro"/>
</dbReference>
<comment type="subcellular location">
    <subcellularLocation>
        <location evidence="1">Membrane</location>
        <topology evidence="1">Multi-pass membrane protein</topology>
    </subcellularLocation>
</comment>
<proteinExistence type="predicted"/>
<feature type="transmembrane region" description="Helical" evidence="5">
    <location>
        <begin position="377"/>
        <end position="401"/>
    </location>
</feature>
<feature type="transmembrane region" description="Helical" evidence="5">
    <location>
        <begin position="351"/>
        <end position="371"/>
    </location>
</feature>
<dbReference type="Proteomes" id="UP000076632">
    <property type="component" value="Unassembled WGS sequence"/>
</dbReference>
<evidence type="ECO:0000256" key="4">
    <source>
        <dbReference type="ARBA" id="ARBA00023136"/>
    </source>
</evidence>
<feature type="transmembrane region" description="Helical" evidence="5">
    <location>
        <begin position="249"/>
        <end position="266"/>
    </location>
</feature>
<dbReference type="Gene3D" id="1.20.1720.10">
    <property type="entry name" value="Multidrug resistance protein D"/>
    <property type="match status" value="1"/>
</dbReference>
<evidence type="ECO:0000313" key="7">
    <source>
        <dbReference type="EMBL" id="KZF21744.1"/>
    </source>
</evidence>
<dbReference type="GeneID" id="28897996"/>
<accession>A0A165G4Z3</accession>
<dbReference type="PANTHER" id="PTHR23501">
    <property type="entry name" value="MAJOR FACILITATOR SUPERFAMILY"/>
    <property type="match status" value="1"/>
</dbReference>
<dbReference type="OMA" id="VNMVIFE"/>
<feature type="transmembrane region" description="Helical" evidence="5">
    <location>
        <begin position="18"/>
        <end position="44"/>
    </location>
</feature>
<name>A0A165G4Z3_XYLHT</name>
<gene>
    <name evidence="7" type="ORF">L228DRAFT_248472</name>
</gene>
<dbReference type="STRING" id="1328760.A0A165G4Z3"/>
<dbReference type="SUPFAM" id="SSF103473">
    <property type="entry name" value="MFS general substrate transporter"/>
    <property type="match status" value="1"/>
</dbReference>
<keyword evidence="2 5" id="KW-0812">Transmembrane</keyword>
<dbReference type="InterPro" id="IPR011701">
    <property type="entry name" value="MFS"/>
</dbReference>
<feature type="transmembrane region" description="Helical" evidence="5">
    <location>
        <begin position="286"/>
        <end position="306"/>
    </location>
</feature>
<evidence type="ECO:0000313" key="8">
    <source>
        <dbReference type="Proteomes" id="UP000076632"/>
    </source>
</evidence>
<feature type="domain" description="Major facilitator superfamily (MFS) profile" evidence="6">
    <location>
        <begin position="21"/>
        <end position="511"/>
    </location>
</feature>
<feature type="transmembrane region" description="Helical" evidence="5">
    <location>
        <begin position="110"/>
        <end position="134"/>
    </location>
</feature>
<evidence type="ECO:0000256" key="5">
    <source>
        <dbReference type="SAM" id="Phobius"/>
    </source>
</evidence>
<keyword evidence="4 5" id="KW-0472">Membrane</keyword>
<evidence type="ECO:0000256" key="1">
    <source>
        <dbReference type="ARBA" id="ARBA00004141"/>
    </source>
</evidence>
<dbReference type="InParanoid" id="A0A165G4Z3"/>
<feature type="transmembrane region" description="Helical" evidence="5">
    <location>
        <begin position="218"/>
        <end position="237"/>
    </location>
</feature>
<evidence type="ECO:0000256" key="2">
    <source>
        <dbReference type="ARBA" id="ARBA00022692"/>
    </source>
</evidence>
<dbReference type="EMBL" id="KV407460">
    <property type="protein sequence ID" value="KZF21744.1"/>
    <property type="molecule type" value="Genomic_DNA"/>
</dbReference>
<feature type="transmembrane region" description="Helical" evidence="5">
    <location>
        <begin position="143"/>
        <end position="170"/>
    </location>
</feature>
<dbReference type="PRINTS" id="PR01036">
    <property type="entry name" value="TCRTETB"/>
</dbReference>
<feature type="transmembrane region" description="Helical" evidence="5">
    <location>
        <begin position="326"/>
        <end position="344"/>
    </location>
</feature>